<comment type="subcellular location">
    <subcellularLocation>
        <location evidence="1">Cell membrane</location>
    </subcellularLocation>
</comment>
<evidence type="ECO:0000256" key="7">
    <source>
        <dbReference type="ARBA" id="ARBA00023136"/>
    </source>
</evidence>
<evidence type="ECO:0000313" key="10">
    <source>
        <dbReference type="EMBL" id="GCD45720.1"/>
    </source>
</evidence>
<keyword evidence="3 8" id="KW-0812">Transmembrane</keyword>
<dbReference type="Proteomes" id="UP000286746">
    <property type="component" value="Unassembled WGS sequence"/>
</dbReference>
<evidence type="ECO:0000256" key="1">
    <source>
        <dbReference type="ARBA" id="ARBA00004236"/>
    </source>
</evidence>
<sequence length="151" mass="15454">MTTLPEALSAAHAEVKAEIARTDTKVALLIAFEGAVLAGTATAATALRVPLAARLIAALGIAALLAAVALLLMTARPNLGGARPCGFPRWATMTGAEIRDDLLIGDRAQHVRVLSRIAVTKYGRLRRAIDLTLVGGLLLVVAAALTAGGVS</sequence>
<dbReference type="GO" id="GO:0005886">
    <property type="term" value="C:plasma membrane"/>
    <property type="evidence" value="ECO:0007669"/>
    <property type="project" value="UniProtKB-SubCell"/>
</dbReference>
<organism evidence="10 11">
    <name type="scientific">Streptomyces paromomycinus</name>
    <name type="common">Streptomyces rimosus subsp. paromomycinus</name>
    <dbReference type="NCBI Taxonomy" id="92743"/>
    <lineage>
        <taxon>Bacteria</taxon>
        <taxon>Bacillati</taxon>
        <taxon>Actinomycetota</taxon>
        <taxon>Actinomycetes</taxon>
        <taxon>Kitasatosporales</taxon>
        <taxon>Streptomycetaceae</taxon>
        <taxon>Streptomyces</taxon>
    </lineage>
</organism>
<name>A0A401W8T3_STREY</name>
<keyword evidence="11" id="KW-1185">Reference proteome</keyword>
<feature type="transmembrane region" description="Helical" evidence="8">
    <location>
        <begin position="53"/>
        <end position="73"/>
    </location>
</feature>
<evidence type="ECO:0000256" key="8">
    <source>
        <dbReference type="SAM" id="Phobius"/>
    </source>
</evidence>
<proteinExistence type="predicted"/>
<keyword evidence="2" id="KW-1003">Cell membrane</keyword>
<dbReference type="InterPro" id="IPR043760">
    <property type="entry name" value="PycTM_dom"/>
</dbReference>
<dbReference type="RefSeq" id="WP_125056218.1">
    <property type="nucleotide sequence ID" value="NZ_BHZD01000001.1"/>
</dbReference>
<evidence type="ECO:0000256" key="5">
    <source>
        <dbReference type="ARBA" id="ARBA00022989"/>
    </source>
</evidence>
<evidence type="ECO:0000256" key="4">
    <source>
        <dbReference type="ARBA" id="ARBA00022741"/>
    </source>
</evidence>
<evidence type="ECO:0000256" key="6">
    <source>
        <dbReference type="ARBA" id="ARBA00023118"/>
    </source>
</evidence>
<dbReference type="EMBL" id="BHZD01000001">
    <property type="protein sequence ID" value="GCD45720.1"/>
    <property type="molecule type" value="Genomic_DNA"/>
</dbReference>
<evidence type="ECO:0000313" key="11">
    <source>
        <dbReference type="Proteomes" id="UP000286746"/>
    </source>
</evidence>
<dbReference type="GO" id="GO:0051607">
    <property type="term" value="P:defense response to virus"/>
    <property type="evidence" value="ECO:0007669"/>
    <property type="project" value="UniProtKB-KW"/>
</dbReference>
<evidence type="ECO:0000259" key="9">
    <source>
        <dbReference type="Pfam" id="PF18967"/>
    </source>
</evidence>
<gene>
    <name evidence="10" type="ORF">GKJPGBOP_05458</name>
</gene>
<protein>
    <submittedName>
        <fullName evidence="10">Integral membrane plasmid transfer protein</fullName>
    </submittedName>
</protein>
<keyword evidence="6" id="KW-0051">Antiviral defense</keyword>
<dbReference type="Pfam" id="PF18967">
    <property type="entry name" value="PycTM"/>
    <property type="match status" value="1"/>
</dbReference>
<accession>A0A401W8T3</accession>
<evidence type="ECO:0000256" key="3">
    <source>
        <dbReference type="ARBA" id="ARBA00022692"/>
    </source>
</evidence>
<dbReference type="AlphaFoldDB" id="A0A401W8T3"/>
<feature type="transmembrane region" description="Helical" evidence="8">
    <location>
        <begin position="26"/>
        <end position="47"/>
    </location>
</feature>
<evidence type="ECO:0000256" key="2">
    <source>
        <dbReference type="ARBA" id="ARBA00022475"/>
    </source>
</evidence>
<feature type="domain" description="Pycsar effector protein" evidence="9">
    <location>
        <begin position="8"/>
        <end position="146"/>
    </location>
</feature>
<feature type="transmembrane region" description="Helical" evidence="8">
    <location>
        <begin position="131"/>
        <end position="150"/>
    </location>
</feature>
<keyword evidence="7 8" id="KW-0472">Membrane</keyword>
<keyword evidence="5 8" id="KW-1133">Transmembrane helix</keyword>
<comment type="caution">
    <text evidence="10">The sequence shown here is derived from an EMBL/GenBank/DDBJ whole genome shotgun (WGS) entry which is preliminary data.</text>
</comment>
<reference evidence="10 11" key="1">
    <citation type="submission" date="2018-11" db="EMBL/GenBank/DDBJ databases">
        <title>Whole genome sequence of Streptomyces paromomycinus NBRC 15454(T).</title>
        <authorList>
            <person name="Komaki H."/>
            <person name="Tamura T."/>
        </authorList>
    </citation>
    <scope>NUCLEOTIDE SEQUENCE [LARGE SCALE GENOMIC DNA]</scope>
    <source>
        <strain evidence="10 11">NBRC 15454</strain>
    </source>
</reference>
<dbReference type="GO" id="GO:0000166">
    <property type="term" value="F:nucleotide binding"/>
    <property type="evidence" value="ECO:0007669"/>
    <property type="project" value="UniProtKB-KW"/>
</dbReference>
<keyword evidence="4" id="KW-0547">Nucleotide-binding</keyword>